<dbReference type="STRING" id="871651.SAMN05421688_3218"/>
<protein>
    <submittedName>
        <fullName evidence="2">Yip1 domain-containing protein</fullName>
    </submittedName>
</protein>
<gene>
    <name evidence="2" type="ORF">SAMN05421688_3218</name>
</gene>
<feature type="transmembrane region" description="Helical" evidence="1">
    <location>
        <begin position="133"/>
        <end position="150"/>
    </location>
</feature>
<feature type="transmembrane region" description="Helical" evidence="1">
    <location>
        <begin position="31"/>
        <end position="49"/>
    </location>
</feature>
<accession>A0A1I0YM87</accession>
<keyword evidence="3" id="KW-1185">Reference proteome</keyword>
<dbReference type="AlphaFoldDB" id="A0A1I0YM87"/>
<reference evidence="2 3" key="1">
    <citation type="submission" date="2016-10" db="EMBL/GenBank/DDBJ databases">
        <authorList>
            <person name="de Groot N.N."/>
        </authorList>
    </citation>
    <scope>NUCLEOTIDE SEQUENCE [LARGE SCALE GENOMIC DNA]</scope>
    <source>
        <strain evidence="2 3">DSM 29316</strain>
    </source>
</reference>
<organism evidence="2 3">
    <name type="scientific">Poseidonocella pacifica</name>
    <dbReference type="NCBI Taxonomy" id="871651"/>
    <lineage>
        <taxon>Bacteria</taxon>
        <taxon>Pseudomonadati</taxon>
        <taxon>Pseudomonadota</taxon>
        <taxon>Alphaproteobacteria</taxon>
        <taxon>Rhodobacterales</taxon>
        <taxon>Roseobacteraceae</taxon>
        <taxon>Poseidonocella</taxon>
    </lineage>
</organism>
<dbReference type="OrthoDB" id="7771437at2"/>
<keyword evidence="1" id="KW-0472">Membrane</keyword>
<feature type="transmembrane region" description="Helical" evidence="1">
    <location>
        <begin position="106"/>
        <end position="127"/>
    </location>
</feature>
<dbReference type="Proteomes" id="UP000198796">
    <property type="component" value="Unassembled WGS sequence"/>
</dbReference>
<dbReference type="RefSeq" id="WP_092066762.1">
    <property type="nucleotide sequence ID" value="NZ_FOJU01000006.1"/>
</dbReference>
<dbReference type="EMBL" id="FOJU01000006">
    <property type="protein sequence ID" value="SFB14525.1"/>
    <property type="molecule type" value="Genomic_DNA"/>
</dbReference>
<evidence type="ECO:0000256" key="1">
    <source>
        <dbReference type="SAM" id="Phobius"/>
    </source>
</evidence>
<keyword evidence="1" id="KW-0812">Transmembrane</keyword>
<name>A0A1I0YM87_9RHOB</name>
<proteinExistence type="predicted"/>
<keyword evidence="1" id="KW-1133">Transmembrane helix</keyword>
<evidence type="ECO:0000313" key="2">
    <source>
        <dbReference type="EMBL" id="SFB14525.1"/>
    </source>
</evidence>
<feature type="transmembrane region" description="Helical" evidence="1">
    <location>
        <begin position="69"/>
        <end position="94"/>
    </location>
</feature>
<sequence>MPVASDIVATYRGPGRVMRRLLAGPPREDRALAYLMGGCVLTFVAQWPRLARDAHLEGTDINPTLGGALLAWVFIAPLAFYALASVSHLVARLFGGRGSFYGTRIALFWSWLAAAPILLLHGLTAGFVGAGPALQTVGLVWLGVFLWFWLSGLRIAETRADLVAESI</sequence>
<evidence type="ECO:0000313" key="3">
    <source>
        <dbReference type="Proteomes" id="UP000198796"/>
    </source>
</evidence>